<dbReference type="CDD" id="cd01650">
    <property type="entry name" value="RT_nLTR_like"/>
    <property type="match status" value="1"/>
</dbReference>
<dbReference type="SUPFAM" id="SSF56219">
    <property type="entry name" value="DNase I-like"/>
    <property type="match status" value="1"/>
</dbReference>
<evidence type="ECO:0000256" key="1">
    <source>
        <dbReference type="SAM" id="MobiDB-lite"/>
    </source>
</evidence>
<evidence type="ECO:0008006" key="6">
    <source>
        <dbReference type="Google" id="ProtNLM"/>
    </source>
</evidence>
<feature type="region of interest" description="Disordered" evidence="1">
    <location>
        <begin position="80"/>
        <end position="106"/>
    </location>
</feature>
<sequence>MTSLPPPPSFPTSTYTLPNHPLPPPLLPPIYPLNTLHPPLPPPNCPQPIFYPTPPLCFGSFQTQSPFVWPPPHYNSIPKLSSSPINPRPTSPNPPLQNTRKKTLPSIKQRSSGFRKGLFCVGAKSFSLAFDGGRAAPYHILKKRKKFVGSLWLGLDSLKWVLKMWTVLRQCMDLKGFFRFLRTDYNTLEFSCLQNKNGRFVELLEYHGGAQRGGIRVPEGYRGAGWDRFATELESFFLGKLAPVGDRVGSSRNVKKNPDLAIRDSCDFTMLPTSVIGASNPFKSTSVDKAQNFIHPESSSSLSRSDDIDNTHGLSSEECVGESLSSDESVGEPLSPREPNVMRIEDRGSAGGLHHVICGDVSPVVALPLTVVEELVDALSFPLKCVPLMMVLPSGPSEGSSEPPLEPSVWVKQRQKGFCKLVGFPIDCHEQECLALLQKIETYKFAKKEKEGPRRQSVFGKKGSRELRRVVERLDSVVKNFSVSCLWKGVSDSFVWVGTGLYGPSIDLLRCELWEELKAVQQTWNSPWCVFGDFNVGGPYTWSSSFANPSMSRIDRFLISSDWEDHYPDVVQKLMPRPLSDHFPLLMEVSSVVRGKSPFRFENIWLQDEGFVDHIVAWWSNYSFGGPPSLVLARKLKALKEDLKKWNYHEFERDLRGFLLLELDKLAHFEETSWRQKSRVLWLKEGDNNTKFFHKIANSNRRRNLMEKLEVDGIIYSEDSIIRDKAVQFYETLYMETKDWRPFVDDLSFSRIDDMDRNLLDSLFERDEILQFVKDLQGDKSPRSDGFTMAFFQKYWHVLEKDILGFFDEFYTKGMFACSLNITFVTLIPKKQKALNIRDFRPITLIGSVYKILAKVLANRLRKVLDGRLKSHIPGVMCKLDIEKAYDHVNWDCLIHLLDRFSGSSRGIQKGNPLSPLLFLLVMEVLSHMLSRTEEARLIRGFKIFYVAILVLYQCRILFFLLGPSFKASMVWNPILEKVDRWLAGWKKLYLSKGGRLQRNFVWGGLRDGFTHYLVNWDTVCFPLAHGGLGVRKVEVFNRALLGKWLWKFGREDTHLWRRVIAAKYGLEWGGWMSSNPRGTHGCSVWKGILSGWDVMFPVLFSCSSSQSASVASCLSASIRGAGRMWNITFIRDFNDWEVEEVLAFFNFIESKIPTTLDSDSMLWKLRQHGKFDVKSFYHALDSSFAIVFPWRAIWRVKSPRRVSFFLWSATWGKILTCDNLMRRGYILFLSLEPNSPLLNVDYLA</sequence>
<gene>
    <name evidence="5" type="ORF">FSB_LOCUS36647</name>
</gene>
<feature type="domain" description="Endonuclease/exonuclease/phosphatase" evidence="3">
    <location>
        <begin position="484"/>
        <end position="582"/>
    </location>
</feature>
<evidence type="ECO:0000259" key="3">
    <source>
        <dbReference type="Pfam" id="PF03372"/>
    </source>
</evidence>
<dbReference type="InterPro" id="IPR000477">
    <property type="entry name" value="RT_dom"/>
</dbReference>
<dbReference type="PANTHER" id="PTHR31635:SF196">
    <property type="entry name" value="REVERSE TRANSCRIPTASE DOMAIN-CONTAINING PROTEIN-RELATED"/>
    <property type="match status" value="1"/>
</dbReference>
<dbReference type="GO" id="GO:0003824">
    <property type="term" value="F:catalytic activity"/>
    <property type="evidence" value="ECO:0007669"/>
    <property type="project" value="InterPro"/>
</dbReference>
<feature type="compositionally biased region" description="Pro residues" evidence="1">
    <location>
        <begin position="86"/>
        <end position="95"/>
    </location>
</feature>
<protein>
    <recommendedName>
        <fullName evidence="6">Reverse transcriptase domain-containing protein</fullName>
    </recommendedName>
</protein>
<dbReference type="PANTHER" id="PTHR31635">
    <property type="entry name" value="REVERSE TRANSCRIPTASE DOMAIN-CONTAINING PROTEIN-RELATED"/>
    <property type="match status" value="1"/>
</dbReference>
<evidence type="ECO:0000313" key="5">
    <source>
        <dbReference type="EMBL" id="SPD08765.1"/>
    </source>
</evidence>
<accession>A0A2N9HA21</accession>
<feature type="domain" description="Reverse transcriptase" evidence="2">
    <location>
        <begin position="828"/>
        <end position="933"/>
    </location>
</feature>
<dbReference type="EMBL" id="OIVN01003096">
    <property type="protein sequence ID" value="SPD08765.1"/>
    <property type="molecule type" value="Genomic_DNA"/>
</dbReference>
<feature type="region of interest" description="Disordered" evidence="1">
    <location>
        <begin position="294"/>
        <end position="339"/>
    </location>
</feature>
<organism evidence="5">
    <name type="scientific">Fagus sylvatica</name>
    <name type="common">Beechnut</name>
    <dbReference type="NCBI Taxonomy" id="28930"/>
    <lineage>
        <taxon>Eukaryota</taxon>
        <taxon>Viridiplantae</taxon>
        <taxon>Streptophyta</taxon>
        <taxon>Embryophyta</taxon>
        <taxon>Tracheophyta</taxon>
        <taxon>Spermatophyta</taxon>
        <taxon>Magnoliopsida</taxon>
        <taxon>eudicotyledons</taxon>
        <taxon>Gunneridae</taxon>
        <taxon>Pentapetalae</taxon>
        <taxon>rosids</taxon>
        <taxon>fabids</taxon>
        <taxon>Fagales</taxon>
        <taxon>Fagaceae</taxon>
        <taxon>Fagus</taxon>
    </lineage>
</organism>
<dbReference type="Gene3D" id="3.60.10.10">
    <property type="entry name" value="Endonuclease/exonuclease/phosphatase"/>
    <property type="match status" value="1"/>
</dbReference>
<dbReference type="Pfam" id="PF00078">
    <property type="entry name" value="RVT_1"/>
    <property type="match status" value="1"/>
</dbReference>
<evidence type="ECO:0000259" key="2">
    <source>
        <dbReference type="Pfam" id="PF00078"/>
    </source>
</evidence>
<dbReference type="AlphaFoldDB" id="A0A2N9HA21"/>
<dbReference type="Pfam" id="PF03372">
    <property type="entry name" value="Exo_endo_phos"/>
    <property type="match status" value="1"/>
</dbReference>
<name>A0A2N9HA21_FAGSY</name>
<proteinExistence type="predicted"/>
<dbReference type="Pfam" id="PF13966">
    <property type="entry name" value="zf-RVT"/>
    <property type="match status" value="1"/>
</dbReference>
<reference evidence="5" key="1">
    <citation type="submission" date="2018-02" db="EMBL/GenBank/DDBJ databases">
        <authorList>
            <person name="Cohen D.B."/>
            <person name="Kent A.D."/>
        </authorList>
    </citation>
    <scope>NUCLEOTIDE SEQUENCE</scope>
</reference>
<feature type="domain" description="Reverse transcriptase zinc-binding" evidence="4">
    <location>
        <begin position="1172"/>
        <end position="1226"/>
    </location>
</feature>
<evidence type="ECO:0000259" key="4">
    <source>
        <dbReference type="Pfam" id="PF13966"/>
    </source>
</evidence>
<dbReference type="InterPro" id="IPR036691">
    <property type="entry name" value="Endo/exonu/phosph_ase_sf"/>
</dbReference>
<dbReference type="InterPro" id="IPR005135">
    <property type="entry name" value="Endo/exonuclease/phosphatase"/>
</dbReference>
<dbReference type="InterPro" id="IPR026960">
    <property type="entry name" value="RVT-Znf"/>
</dbReference>